<keyword evidence="2" id="KW-1185">Reference proteome</keyword>
<gene>
    <name evidence="1" type="ORF">Acr_02g0009970</name>
</gene>
<comment type="caution">
    <text evidence="1">The sequence shown here is derived from an EMBL/GenBank/DDBJ whole genome shotgun (WGS) entry which is preliminary data.</text>
</comment>
<proteinExistence type="predicted"/>
<evidence type="ECO:0000313" key="2">
    <source>
        <dbReference type="Proteomes" id="UP000585474"/>
    </source>
</evidence>
<evidence type="ECO:0000313" key="1">
    <source>
        <dbReference type="EMBL" id="GFY82757.1"/>
    </source>
</evidence>
<protein>
    <submittedName>
        <fullName evidence="1">Uncharacterized protein</fullName>
    </submittedName>
</protein>
<dbReference type="Proteomes" id="UP000585474">
    <property type="component" value="Unassembled WGS sequence"/>
</dbReference>
<accession>A0A7J0EAS4</accession>
<dbReference type="AlphaFoldDB" id="A0A7J0EAS4"/>
<dbReference type="EMBL" id="BJWL01000002">
    <property type="protein sequence ID" value="GFY82757.1"/>
    <property type="molecule type" value="Genomic_DNA"/>
</dbReference>
<organism evidence="1 2">
    <name type="scientific">Actinidia rufa</name>
    <dbReference type="NCBI Taxonomy" id="165716"/>
    <lineage>
        <taxon>Eukaryota</taxon>
        <taxon>Viridiplantae</taxon>
        <taxon>Streptophyta</taxon>
        <taxon>Embryophyta</taxon>
        <taxon>Tracheophyta</taxon>
        <taxon>Spermatophyta</taxon>
        <taxon>Magnoliopsida</taxon>
        <taxon>eudicotyledons</taxon>
        <taxon>Gunneridae</taxon>
        <taxon>Pentapetalae</taxon>
        <taxon>asterids</taxon>
        <taxon>Ericales</taxon>
        <taxon>Actinidiaceae</taxon>
        <taxon>Actinidia</taxon>
    </lineage>
</organism>
<name>A0A7J0EAS4_9ERIC</name>
<reference evidence="1 2" key="1">
    <citation type="submission" date="2019-07" db="EMBL/GenBank/DDBJ databases">
        <title>De Novo Assembly of kiwifruit Actinidia rufa.</title>
        <authorList>
            <person name="Sugita-Konishi S."/>
            <person name="Sato K."/>
            <person name="Mori E."/>
            <person name="Abe Y."/>
            <person name="Kisaki G."/>
            <person name="Hamano K."/>
            <person name="Suezawa K."/>
            <person name="Otani M."/>
            <person name="Fukuda T."/>
            <person name="Manabe T."/>
            <person name="Gomi K."/>
            <person name="Tabuchi M."/>
            <person name="Akimitsu K."/>
            <person name="Kataoka I."/>
        </authorList>
    </citation>
    <scope>NUCLEOTIDE SEQUENCE [LARGE SCALE GENOMIC DNA]</scope>
    <source>
        <strain evidence="2">cv. Fuchu</strain>
    </source>
</reference>
<sequence>MLVDSSKDQYTSLALARTVMLPNDVIDLTTEGLKKFMTCWSCSRSSKLEKVTYRLVYEWMFNKRICQAGDNYDKHLAELRPSIYEEGYMAFFLKELGIFANHPAWSKVALEEPVDEDLEKSTKVGGNLGPNAAWTSMAIDGGLDANASFDV</sequence>